<accession>A0AAV7KQE5</accession>
<evidence type="ECO:0000259" key="13">
    <source>
        <dbReference type="Pfam" id="PF07562"/>
    </source>
</evidence>
<dbReference type="InterPro" id="IPR011500">
    <property type="entry name" value="GPCR_3_9-Cys_dom"/>
</dbReference>
<dbReference type="GO" id="GO:0004930">
    <property type="term" value="F:G protein-coupled receptor activity"/>
    <property type="evidence" value="ECO:0007669"/>
    <property type="project" value="UniProtKB-KW"/>
</dbReference>
<keyword evidence="7" id="KW-0297">G-protein coupled receptor</keyword>
<dbReference type="GO" id="GO:0005886">
    <property type="term" value="C:plasma membrane"/>
    <property type="evidence" value="ECO:0007669"/>
    <property type="project" value="UniProtKB-SubCell"/>
</dbReference>
<comment type="caution">
    <text evidence="14">The sequence shown here is derived from an EMBL/GenBank/DDBJ whole genome shotgun (WGS) entry which is preliminary data.</text>
</comment>
<dbReference type="Gene3D" id="3.40.50.2300">
    <property type="match status" value="2"/>
</dbReference>
<dbReference type="Pfam" id="PF07562">
    <property type="entry name" value="NCD3G"/>
    <property type="match status" value="1"/>
</dbReference>
<keyword evidence="8" id="KW-0472">Membrane</keyword>
<evidence type="ECO:0000256" key="2">
    <source>
        <dbReference type="ARBA" id="ARBA00007242"/>
    </source>
</evidence>
<comment type="subcellular location">
    <subcellularLocation>
        <location evidence="1">Cell membrane</location>
        <topology evidence="1">Multi-pass membrane protein</topology>
    </subcellularLocation>
</comment>
<keyword evidence="10" id="KW-0325">Glycoprotein</keyword>
<dbReference type="FunFam" id="2.10.50.30:FF:000002">
    <property type="entry name" value="Vomeronasal 2 receptor, h1"/>
    <property type="match status" value="1"/>
</dbReference>
<dbReference type="PANTHER" id="PTHR24061">
    <property type="entry name" value="CALCIUM-SENSING RECEPTOR-RELATED"/>
    <property type="match status" value="1"/>
</dbReference>
<evidence type="ECO:0000313" key="15">
    <source>
        <dbReference type="Proteomes" id="UP001066276"/>
    </source>
</evidence>
<evidence type="ECO:0000313" key="14">
    <source>
        <dbReference type="EMBL" id="KAJ1080380.1"/>
    </source>
</evidence>
<dbReference type="SUPFAM" id="SSF53822">
    <property type="entry name" value="Periplasmic binding protein-like I"/>
    <property type="match status" value="1"/>
</dbReference>
<dbReference type="InterPro" id="IPR001828">
    <property type="entry name" value="ANF_lig-bd_rcpt"/>
</dbReference>
<protein>
    <submittedName>
        <fullName evidence="14">Uncharacterized protein</fullName>
    </submittedName>
</protein>
<keyword evidence="9" id="KW-0675">Receptor</keyword>
<evidence type="ECO:0000256" key="1">
    <source>
        <dbReference type="ARBA" id="ARBA00004651"/>
    </source>
</evidence>
<dbReference type="PRINTS" id="PR00248">
    <property type="entry name" value="GPCRMGR"/>
</dbReference>
<evidence type="ECO:0000256" key="8">
    <source>
        <dbReference type="ARBA" id="ARBA00023136"/>
    </source>
</evidence>
<keyword evidence="15" id="KW-1185">Reference proteome</keyword>
<keyword evidence="3" id="KW-1003">Cell membrane</keyword>
<keyword evidence="5" id="KW-0732">Signal</keyword>
<dbReference type="EMBL" id="JANPWB010000016">
    <property type="protein sequence ID" value="KAJ1080380.1"/>
    <property type="molecule type" value="Genomic_DNA"/>
</dbReference>
<dbReference type="PRINTS" id="PR00592">
    <property type="entry name" value="CASENSINGR"/>
</dbReference>
<gene>
    <name evidence="14" type="ORF">NDU88_000596</name>
</gene>
<sequence length="593" mass="66342">MCQLQTPEVSGFSSDGDVLIGGIFPIHDPSVYPDNNFEKEPLPPTCQTFVYDYYLWLQAMVFAVENINRNSGLLANITLGFHIYNSCRMLRPVLEGTLWILTGRAQPVLNYQCWGERQPAAIIGDSLSSRSILMARILGLYRYPQISYSASNPILSDRIQFPSFFRTVPSDDYQSHGLAQLVMHFRWAWVGLLAEDSDYGQQGIRLLQGELIKAGACIAFSENIISNKADKNALHITQVIKNSTANAIVVFSFDPDLAVVLDELLKQNVTGKIWVASEAWSTSTILSTEKYSEILSGTIGFATFRGEMPDFKKYLTSVQPLRSSGFIREFWEDAFGCKWLDYNTTLINSGYSSGQCTGDENLESLEMYQNDVTSFTVSYNIYRSVYAIALALHDLSSCAPGRGPFHHGSCADITDYQPWQLLHYIKNIHLQGSTRTFFDRYGNPPARYDVVNWQRSRQGTFKQVKVGEYDSSAPSGTTLIINNSAILWAAGSKEVPTSVCSSSCLSGFRKASKEGEPICCFQCIPCSQGEISNHTDSIECFTCSWDQWPNENQDLCLPKTTEFLSYEEPLGAVLATISVFFSSIPVRDHVKMH</sequence>
<dbReference type="Gene3D" id="2.10.50.30">
    <property type="entry name" value="GPCR, family 3, nine cysteines domain"/>
    <property type="match status" value="1"/>
</dbReference>
<dbReference type="InterPro" id="IPR028082">
    <property type="entry name" value="Peripla_BP_I"/>
</dbReference>
<dbReference type="Proteomes" id="UP001066276">
    <property type="component" value="Chromosome 12"/>
</dbReference>
<dbReference type="InterPro" id="IPR000337">
    <property type="entry name" value="GPCR_3"/>
</dbReference>
<evidence type="ECO:0000256" key="9">
    <source>
        <dbReference type="ARBA" id="ARBA00023170"/>
    </source>
</evidence>
<keyword evidence="4" id="KW-0812">Transmembrane</keyword>
<organism evidence="14 15">
    <name type="scientific">Pleurodeles waltl</name>
    <name type="common">Iberian ribbed newt</name>
    <dbReference type="NCBI Taxonomy" id="8319"/>
    <lineage>
        <taxon>Eukaryota</taxon>
        <taxon>Metazoa</taxon>
        <taxon>Chordata</taxon>
        <taxon>Craniata</taxon>
        <taxon>Vertebrata</taxon>
        <taxon>Euteleostomi</taxon>
        <taxon>Amphibia</taxon>
        <taxon>Batrachia</taxon>
        <taxon>Caudata</taxon>
        <taxon>Salamandroidea</taxon>
        <taxon>Salamandridae</taxon>
        <taxon>Pleurodelinae</taxon>
        <taxon>Pleurodeles</taxon>
    </lineage>
</organism>
<dbReference type="FunFam" id="3.40.50.2300:FF:000728">
    <property type="entry name" value="Uncharacterized protein"/>
    <property type="match status" value="1"/>
</dbReference>
<comment type="similarity">
    <text evidence="2">Belongs to the G-protein coupled receptor 3 family.</text>
</comment>
<evidence type="ECO:0000256" key="5">
    <source>
        <dbReference type="ARBA" id="ARBA00022729"/>
    </source>
</evidence>
<dbReference type="FunFam" id="3.40.50.2300:FF:000016">
    <property type="entry name" value="Taste 1 receptor member 2"/>
    <property type="match status" value="1"/>
</dbReference>
<keyword evidence="6" id="KW-1133">Transmembrane helix</keyword>
<keyword evidence="11" id="KW-0807">Transducer</keyword>
<proteinExistence type="inferred from homology"/>
<evidence type="ECO:0000256" key="11">
    <source>
        <dbReference type="ARBA" id="ARBA00023224"/>
    </source>
</evidence>
<evidence type="ECO:0000259" key="12">
    <source>
        <dbReference type="Pfam" id="PF01094"/>
    </source>
</evidence>
<dbReference type="InterPro" id="IPR000068">
    <property type="entry name" value="GPCR_3_Ca_sens_rcpt-rel"/>
</dbReference>
<evidence type="ECO:0000256" key="6">
    <source>
        <dbReference type="ARBA" id="ARBA00022989"/>
    </source>
</evidence>
<dbReference type="AlphaFoldDB" id="A0AAV7KQE5"/>
<dbReference type="InterPro" id="IPR038550">
    <property type="entry name" value="GPCR_3_9-Cys_sf"/>
</dbReference>
<name>A0AAV7KQE5_PLEWA</name>
<feature type="domain" description="Receptor ligand binding region" evidence="12">
    <location>
        <begin position="56"/>
        <end position="456"/>
    </location>
</feature>
<evidence type="ECO:0000256" key="7">
    <source>
        <dbReference type="ARBA" id="ARBA00023040"/>
    </source>
</evidence>
<dbReference type="Pfam" id="PF01094">
    <property type="entry name" value="ANF_receptor"/>
    <property type="match status" value="1"/>
</dbReference>
<evidence type="ECO:0000256" key="4">
    <source>
        <dbReference type="ARBA" id="ARBA00022692"/>
    </source>
</evidence>
<reference evidence="14" key="1">
    <citation type="journal article" date="2022" name="bioRxiv">
        <title>Sequencing and chromosome-scale assembly of the giantPleurodeles waltlgenome.</title>
        <authorList>
            <person name="Brown T."/>
            <person name="Elewa A."/>
            <person name="Iarovenko S."/>
            <person name="Subramanian E."/>
            <person name="Araus A.J."/>
            <person name="Petzold A."/>
            <person name="Susuki M."/>
            <person name="Suzuki K.-i.T."/>
            <person name="Hayashi T."/>
            <person name="Toyoda A."/>
            <person name="Oliveira C."/>
            <person name="Osipova E."/>
            <person name="Leigh N.D."/>
            <person name="Simon A."/>
            <person name="Yun M.H."/>
        </authorList>
    </citation>
    <scope>NUCLEOTIDE SEQUENCE</scope>
    <source>
        <strain evidence="14">20211129_DDA</strain>
        <tissue evidence="14">Liver</tissue>
    </source>
</reference>
<evidence type="ECO:0000256" key="3">
    <source>
        <dbReference type="ARBA" id="ARBA00022475"/>
    </source>
</evidence>
<dbReference type="PANTHER" id="PTHR24061:SF599">
    <property type="entry name" value="G-PROTEIN COUPLED RECEPTORS FAMILY 3 PROFILE DOMAIN-CONTAINING PROTEIN"/>
    <property type="match status" value="1"/>
</dbReference>
<feature type="domain" description="GPCR family 3 nine cysteines" evidence="13">
    <location>
        <begin position="495"/>
        <end position="549"/>
    </location>
</feature>
<evidence type="ECO:0000256" key="10">
    <source>
        <dbReference type="ARBA" id="ARBA00023180"/>
    </source>
</evidence>